<comment type="caution">
    <text evidence="1">The sequence shown here is derived from an EMBL/GenBank/DDBJ whole genome shotgun (WGS) entry which is preliminary data.</text>
</comment>
<protein>
    <recommendedName>
        <fullName evidence="3">DUF4304 domain-containing protein</fullName>
    </recommendedName>
</protein>
<organism evidence="1 2">
    <name type="scientific">Breznakia pachnodae</name>
    <dbReference type="NCBI Taxonomy" id="265178"/>
    <lineage>
        <taxon>Bacteria</taxon>
        <taxon>Bacillati</taxon>
        <taxon>Bacillota</taxon>
        <taxon>Erysipelotrichia</taxon>
        <taxon>Erysipelotrichales</taxon>
        <taxon>Erysipelotrichaceae</taxon>
        <taxon>Breznakia</taxon>
    </lineage>
</organism>
<reference evidence="1 2" key="1">
    <citation type="submission" date="2023-07" db="EMBL/GenBank/DDBJ databases">
        <title>Genomic Encyclopedia of Type Strains, Phase IV (KMG-IV): sequencing the most valuable type-strain genomes for metagenomic binning, comparative biology and taxonomic classification.</title>
        <authorList>
            <person name="Goeker M."/>
        </authorList>
    </citation>
    <scope>NUCLEOTIDE SEQUENCE [LARGE SCALE GENOMIC DNA]</scope>
    <source>
        <strain evidence="1 2">DSM 16784</strain>
    </source>
</reference>
<dbReference type="EMBL" id="JAUSUR010000005">
    <property type="protein sequence ID" value="MDQ0362094.1"/>
    <property type="molecule type" value="Genomic_DNA"/>
</dbReference>
<dbReference type="Proteomes" id="UP001230220">
    <property type="component" value="Unassembled WGS sequence"/>
</dbReference>
<dbReference type="RefSeq" id="WP_307409395.1">
    <property type="nucleotide sequence ID" value="NZ_JAUSUR010000005.1"/>
</dbReference>
<evidence type="ECO:0008006" key="3">
    <source>
        <dbReference type="Google" id="ProtNLM"/>
    </source>
</evidence>
<gene>
    <name evidence="1" type="ORF">J2S15_002847</name>
</gene>
<evidence type="ECO:0000313" key="1">
    <source>
        <dbReference type="EMBL" id="MDQ0362094.1"/>
    </source>
</evidence>
<proteinExistence type="predicted"/>
<name>A0ABU0E5C1_9FIRM</name>
<sequence>MTREEQKYLKLMKKTYESTIRSCGKKHGYKMINGYVYKVIDNMIYELLVFVPPVKLGKSIKINLWCKPVALDDIYWDVFDMKEVADKEPFSFHVQGAFTADCLQLQQWEVSISGPEEMGNVLDFVFDQTEQYLEKYSSEIKTMNDFKNMISDNSYHTLNYILCEIYEHNYQKALDIINIQLANGDTGKYVCGSKGIIEYAKEYCEQRINKKQTLT</sequence>
<evidence type="ECO:0000313" key="2">
    <source>
        <dbReference type="Proteomes" id="UP001230220"/>
    </source>
</evidence>
<keyword evidence="2" id="KW-1185">Reference proteome</keyword>
<accession>A0ABU0E5C1</accession>